<accession>A0A7R8WPZ4</accession>
<feature type="binding site" description="axial binding residue" evidence="5">
    <location>
        <position position="512"/>
    </location>
    <ligand>
        <name>heme</name>
        <dbReference type="ChEBI" id="CHEBI:30413"/>
    </ligand>
    <ligandPart>
        <name>Fe</name>
        <dbReference type="ChEBI" id="CHEBI:18248"/>
    </ligandPart>
</feature>
<keyword evidence="3 5" id="KW-0408">Iron</keyword>
<dbReference type="GO" id="GO:0005737">
    <property type="term" value="C:cytoplasm"/>
    <property type="evidence" value="ECO:0007669"/>
    <property type="project" value="TreeGrafter"/>
</dbReference>
<evidence type="ECO:0000256" key="5">
    <source>
        <dbReference type="PIRSR" id="PIRSR602401-1"/>
    </source>
</evidence>
<evidence type="ECO:0000256" key="4">
    <source>
        <dbReference type="ARBA" id="ARBA00023033"/>
    </source>
</evidence>
<dbReference type="Pfam" id="PF00067">
    <property type="entry name" value="p450"/>
    <property type="match status" value="2"/>
</dbReference>
<proteinExistence type="inferred from homology"/>
<name>A0A7R8WPZ4_9CRUS</name>
<dbReference type="OrthoDB" id="1055148at2759"/>
<comment type="similarity">
    <text evidence="1 6">Belongs to the cytochrome P450 family.</text>
</comment>
<dbReference type="GO" id="GO:0006082">
    <property type="term" value="P:organic acid metabolic process"/>
    <property type="evidence" value="ECO:0007669"/>
    <property type="project" value="TreeGrafter"/>
</dbReference>
<dbReference type="InterPro" id="IPR017972">
    <property type="entry name" value="Cyt_P450_CS"/>
</dbReference>
<dbReference type="PANTHER" id="PTHR24300:SF403">
    <property type="entry name" value="CYTOCHROME P450 306A1"/>
    <property type="match status" value="1"/>
</dbReference>
<sequence>MMFLLVFLATVCLAHALRLYLFKWRKMPPGPWGLPVLGYLPFLSRSKSHESYFELSKKYGPIFSLSLTQGVDAIVVTDADLINEMFSSDTFLPRPHNKMFQFFGDGGEHGFASATGKVWYDNRRFALRTLKDFGFGKTSLQDIIKVDVRQLTQRIRDRLNEPLTLGDELHVAIVNTIWHMIAEKSYNHEDRKLLDFFHFLHKSQKAFQKLGLLFFQSWLLDYLPDNWTAWADVMEFKKHWWIIRDEIKLHRESLMPDFNRDYIDCFLRNQQKEPNNESWGDIELFSNCRNLFIAGSETTAITINWFLLHMAQHPEVQRRCQREIDEVVGDSGREINMEDKGQLNFLEATIMEVMRAWESLHGWANGPPNIPRLPSPSFVEPRGEWTAAGATGDELPPATIQHHAALMDSHRLLQSRSHSRRSPVAGYPGFGGLAPIAPLNLSHSCRQDTYVKGYLIPKNSWICGDIHACHMDPKNFPNPDRFDPTRFLDSEGRLLKKSPKGWMPFSVGKRQCLGESLARMNLFLYTSALLQQFSFHEDPLQRLPFPVHRSGIFVFLQLQPPAVKILVKDRTTA</sequence>
<evidence type="ECO:0000256" key="3">
    <source>
        <dbReference type="ARBA" id="ARBA00023004"/>
    </source>
</evidence>
<dbReference type="PANTHER" id="PTHR24300">
    <property type="entry name" value="CYTOCHROME P450 508A4-RELATED"/>
    <property type="match status" value="1"/>
</dbReference>
<reference evidence="7" key="1">
    <citation type="submission" date="2020-11" db="EMBL/GenBank/DDBJ databases">
        <authorList>
            <person name="Tran Van P."/>
        </authorList>
    </citation>
    <scope>NUCLEOTIDE SEQUENCE</scope>
</reference>
<dbReference type="GO" id="GO:0020037">
    <property type="term" value="F:heme binding"/>
    <property type="evidence" value="ECO:0007669"/>
    <property type="project" value="InterPro"/>
</dbReference>
<evidence type="ECO:0000256" key="1">
    <source>
        <dbReference type="ARBA" id="ARBA00010617"/>
    </source>
</evidence>
<keyword evidence="6" id="KW-0560">Oxidoreductase</keyword>
<organism evidence="7">
    <name type="scientific">Cyprideis torosa</name>
    <dbReference type="NCBI Taxonomy" id="163714"/>
    <lineage>
        <taxon>Eukaryota</taxon>
        <taxon>Metazoa</taxon>
        <taxon>Ecdysozoa</taxon>
        <taxon>Arthropoda</taxon>
        <taxon>Crustacea</taxon>
        <taxon>Oligostraca</taxon>
        <taxon>Ostracoda</taxon>
        <taxon>Podocopa</taxon>
        <taxon>Podocopida</taxon>
        <taxon>Cytherocopina</taxon>
        <taxon>Cytheroidea</taxon>
        <taxon>Cytherideidae</taxon>
        <taxon>Cyprideis</taxon>
    </lineage>
</organism>
<dbReference type="InterPro" id="IPR050182">
    <property type="entry name" value="Cytochrome_P450_fam2"/>
</dbReference>
<dbReference type="GO" id="GO:0016712">
    <property type="term" value="F:oxidoreductase activity, acting on paired donors, with incorporation or reduction of molecular oxygen, reduced flavin or flavoprotein as one donor, and incorporation of one atom of oxygen"/>
    <property type="evidence" value="ECO:0007669"/>
    <property type="project" value="TreeGrafter"/>
</dbReference>
<dbReference type="InterPro" id="IPR036396">
    <property type="entry name" value="Cyt_P450_sf"/>
</dbReference>
<gene>
    <name evidence="7" type="ORF">CTOB1V02_LOCUS10905</name>
</gene>
<dbReference type="PROSITE" id="PS00086">
    <property type="entry name" value="CYTOCHROME_P450"/>
    <property type="match status" value="1"/>
</dbReference>
<dbReference type="SUPFAM" id="SSF48264">
    <property type="entry name" value="Cytochrome P450"/>
    <property type="match status" value="2"/>
</dbReference>
<evidence type="ECO:0000256" key="2">
    <source>
        <dbReference type="ARBA" id="ARBA00022723"/>
    </source>
</evidence>
<evidence type="ECO:0000256" key="6">
    <source>
        <dbReference type="RuleBase" id="RU000461"/>
    </source>
</evidence>
<dbReference type="InterPro" id="IPR002401">
    <property type="entry name" value="Cyt_P450_E_grp-I"/>
</dbReference>
<dbReference type="GO" id="GO:0008395">
    <property type="term" value="F:steroid hydroxylase activity"/>
    <property type="evidence" value="ECO:0007669"/>
    <property type="project" value="TreeGrafter"/>
</dbReference>
<dbReference type="Gene3D" id="1.10.630.10">
    <property type="entry name" value="Cytochrome P450"/>
    <property type="match status" value="1"/>
</dbReference>
<dbReference type="AlphaFoldDB" id="A0A7R8WPZ4"/>
<protein>
    <submittedName>
        <fullName evidence="7">Uncharacterized protein</fullName>
    </submittedName>
</protein>
<keyword evidence="2 5" id="KW-0479">Metal-binding</keyword>
<keyword evidence="5 6" id="KW-0349">Heme</keyword>
<dbReference type="EMBL" id="OB665609">
    <property type="protein sequence ID" value="CAD7233081.1"/>
    <property type="molecule type" value="Genomic_DNA"/>
</dbReference>
<dbReference type="PRINTS" id="PR00385">
    <property type="entry name" value="P450"/>
</dbReference>
<dbReference type="PRINTS" id="PR00463">
    <property type="entry name" value="EP450I"/>
</dbReference>
<comment type="cofactor">
    <cofactor evidence="5">
        <name>heme</name>
        <dbReference type="ChEBI" id="CHEBI:30413"/>
    </cofactor>
</comment>
<dbReference type="GO" id="GO:0006805">
    <property type="term" value="P:xenobiotic metabolic process"/>
    <property type="evidence" value="ECO:0007669"/>
    <property type="project" value="TreeGrafter"/>
</dbReference>
<dbReference type="GO" id="GO:0005506">
    <property type="term" value="F:iron ion binding"/>
    <property type="evidence" value="ECO:0007669"/>
    <property type="project" value="InterPro"/>
</dbReference>
<keyword evidence="4 6" id="KW-0503">Monooxygenase</keyword>
<dbReference type="InterPro" id="IPR001128">
    <property type="entry name" value="Cyt_P450"/>
</dbReference>
<evidence type="ECO:0000313" key="7">
    <source>
        <dbReference type="EMBL" id="CAD7233081.1"/>
    </source>
</evidence>